<dbReference type="EMBL" id="RCHU02000014">
    <property type="protein sequence ID" value="KAL3571603.1"/>
    <property type="molecule type" value="Genomic_DNA"/>
</dbReference>
<evidence type="ECO:0000313" key="1">
    <source>
        <dbReference type="EMBL" id="KAL3571603.1"/>
    </source>
</evidence>
<keyword evidence="2" id="KW-1185">Reference proteome</keyword>
<sequence>MLDCQYDIIVSIYFPLINGPSKNGSWTGGSSLPSSVPVDNYRAHSSSPLQLISHDGGVNAPHIKYNICNSLWFLTTISTPGNRWRRCLETFAAIICTIKFPIPEFAARLDTWGS</sequence>
<organism evidence="1 2">
    <name type="scientific">Populus alba</name>
    <name type="common">White poplar</name>
    <dbReference type="NCBI Taxonomy" id="43335"/>
    <lineage>
        <taxon>Eukaryota</taxon>
        <taxon>Viridiplantae</taxon>
        <taxon>Streptophyta</taxon>
        <taxon>Embryophyta</taxon>
        <taxon>Tracheophyta</taxon>
        <taxon>Spermatophyta</taxon>
        <taxon>Magnoliopsida</taxon>
        <taxon>eudicotyledons</taxon>
        <taxon>Gunneridae</taxon>
        <taxon>Pentapetalae</taxon>
        <taxon>rosids</taxon>
        <taxon>fabids</taxon>
        <taxon>Malpighiales</taxon>
        <taxon>Salicaceae</taxon>
        <taxon>Saliceae</taxon>
        <taxon>Populus</taxon>
    </lineage>
</organism>
<protein>
    <submittedName>
        <fullName evidence="1">Uncharacterized protein</fullName>
    </submittedName>
</protein>
<reference evidence="1 2" key="1">
    <citation type="journal article" date="2024" name="Plant Biotechnol. J.">
        <title>Genome and CRISPR/Cas9 system of a widespread forest tree (Populus alba) in the world.</title>
        <authorList>
            <person name="Liu Y.J."/>
            <person name="Jiang P.F."/>
            <person name="Han X.M."/>
            <person name="Li X.Y."/>
            <person name="Wang H.M."/>
            <person name="Wang Y.J."/>
            <person name="Wang X.X."/>
            <person name="Zeng Q.Y."/>
        </authorList>
    </citation>
    <scope>NUCLEOTIDE SEQUENCE [LARGE SCALE GENOMIC DNA]</scope>
    <source>
        <strain evidence="2">cv. PAL-ZL1</strain>
    </source>
</reference>
<proteinExistence type="predicted"/>
<evidence type="ECO:0000313" key="2">
    <source>
        <dbReference type="Proteomes" id="UP000309997"/>
    </source>
</evidence>
<gene>
    <name evidence="1" type="ORF">D5086_025507</name>
</gene>
<name>A0ACC4AZF4_POPAL</name>
<dbReference type="Proteomes" id="UP000309997">
    <property type="component" value="Unassembled WGS sequence"/>
</dbReference>
<accession>A0ACC4AZF4</accession>
<comment type="caution">
    <text evidence="1">The sequence shown here is derived from an EMBL/GenBank/DDBJ whole genome shotgun (WGS) entry which is preliminary data.</text>
</comment>